<dbReference type="EMBL" id="CAEZSE010000048">
    <property type="protein sequence ID" value="CAB4532511.1"/>
    <property type="molecule type" value="Genomic_DNA"/>
</dbReference>
<dbReference type="PROSITE" id="PS00211">
    <property type="entry name" value="ABC_TRANSPORTER_1"/>
    <property type="match status" value="1"/>
</dbReference>
<dbReference type="InterPro" id="IPR050763">
    <property type="entry name" value="ABC_transporter_ATP-binding"/>
</dbReference>
<dbReference type="AlphaFoldDB" id="A0A6J6B0K6"/>
<evidence type="ECO:0000259" key="4">
    <source>
        <dbReference type="PROSITE" id="PS50893"/>
    </source>
</evidence>
<dbReference type="InterPro" id="IPR003593">
    <property type="entry name" value="AAA+_ATPase"/>
</dbReference>
<feature type="domain" description="ABC transporter" evidence="4">
    <location>
        <begin position="25"/>
        <end position="250"/>
    </location>
</feature>
<dbReference type="PROSITE" id="PS50893">
    <property type="entry name" value="ABC_TRANSPORTER_2"/>
    <property type="match status" value="1"/>
</dbReference>
<proteinExistence type="predicted"/>
<evidence type="ECO:0000256" key="2">
    <source>
        <dbReference type="ARBA" id="ARBA00022741"/>
    </source>
</evidence>
<evidence type="ECO:0000313" key="5">
    <source>
        <dbReference type="EMBL" id="CAB4532511.1"/>
    </source>
</evidence>
<dbReference type="SUPFAM" id="SSF52540">
    <property type="entry name" value="P-loop containing nucleoside triphosphate hydrolases"/>
    <property type="match status" value="1"/>
</dbReference>
<accession>A0A6J6B0K6</accession>
<sequence>MSAMFCELRTVMVMNISTQSHGVAISVRDLVVDYKQVRAVNNISFDAKAGEVTVVIGPNGAGKTSTMEVCSGVRTATSGRVSVLGLDPKRDRAKINSQIGVMLQDGGVYPSARVFEVTQHYCNLYDNRTTAKELLDAVDLTRQKKTSWRKLSGGEKQRLSLALALAAKPRIAFLDEPTSGVDIFGRDLIRGIVRQLASDGCAVVMATHELDEAQRVADHVLMFQDGNLLANAPLTELLNSAGEHQTLEDIFRRLANNSSISKSRDAQ</sequence>
<dbReference type="GO" id="GO:0005524">
    <property type="term" value="F:ATP binding"/>
    <property type="evidence" value="ECO:0007669"/>
    <property type="project" value="UniProtKB-KW"/>
</dbReference>
<keyword evidence="1" id="KW-0813">Transport</keyword>
<reference evidence="5" key="1">
    <citation type="submission" date="2020-05" db="EMBL/GenBank/DDBJ databases">
        <authorList>
            <person name="Chiriac C."/>
            <person name="Salcher M."/>
            <person name="Ghai R."/>
            <person name="Kavagutti S V."/>
        </authorList>
    </citation>
    <scope>NUCLEOTIDE SEQUENCE</scope>
</reference>
<dbReference type="SMART" id="SM00382">
    <property type="entry name" value="AAA"/>
    <property type="match status" value="1"/>
</dbReference>
<dbReference type="CDD" id="cd03230">
    <property type="entry name" value="ABC_DR_subfamily_A"/>
    <property type="match status" value="1"/>
</dbReference>
<organism evidence="5">
    <name type="scientific">freshwater metagenome</name>
    <dbReference type="NCBI Taxonomy" id="449393"/>
    <lineage>
        <taxon>unclassified sequences</taxon>
        <taxon>metagenomes</taxon>
        <taxon>ecological metagenomes</taxon>
    </lineage>
</organism>
<dbReference type="InterPro" id="IPR017871">
    <property type="entry name" value="ABC_transporter-like_CS"/>
</dbReference>
<dbReference type="InterPro" id="IPR027417">
    <property type="entry name" value="P-loop_NTPase"/>
</dbReference>
<dbReference type="GO" id="GO:0016887">
    <property type="term" value="F:ATP hydrolysis activity"/>
    <property type="evidence" value="ECO:0007669"/>
    <property type="project" value="InterPro"/>
</dbReference>
<dbReference type="PANTHER" id="PTHR42711:SF16">
    <property type="entry name" value="ABC TRANSPORTER ATP-BINDING PROTEIN"/>
    <property type="match status" value="1"/>
</dbReference>
<dbReference type="Pfam" id="PF00005">
    <property type="entry name" value="ABC_tran"/>
    <property type="match status" value="1"/>
</dbReference>
<protein>
    <submittedName>
        <fullName evidence="5">Unannotated protein</fullName>
    </submittedName>
</protein>
<keyword evidence="3" id="KW-0067">ATP-binding</keyword>
<dbReference type="Gene3D" id="3.40.50.300">
    <property type="entry name" value="P-loop containing nucleotide triphosphate hydrolases"/>
    <property type="match status" value="1"/>
</dbReference>
<dbReference type="InterPro" id="IPR003439">
    <property type="entry name" value="ABC_transporter-like_ATP-bd"/>
</dbReference>
<keyword evidence="2" id="KW-0547">Nucleotide-binding</keyword>
<evidence type="ECO:0000256" key="3">
    <source>
        <dbReference type="ARBA" id="ARBA00022840"/>
    </source>
</evidence>
<gene>
    <name evidence="5" type="ORF">UFOPK1353_00423</name>
</gene>
<dbReference type="PANTHER" id="PTHR42711">
    <property type="entry name" value="ABC TRANSPORTER ATP-BINDING PROTEIN"/>
    <property type="match status" value="1"/>
</dbReference>
<evidence type="ECO:0000256" key="1">
    <source>
        <dbReference type="ARBA" id="ARBA00022448"/>
    </source>
</evidence>
<name>A0A6J6B0K6_9ZZZZ</name>